<comment type="caution">
    <text evidence="1">The sequence shown here is derived from an EMBL/GenBank/DDBJ whole genome shotgun (WGS) entry which is preliminary data.</text>
</comment>
<evidence type="ECO:0000313" key="3">
    <source>
        <dbReference type="Proteomes" id="UP000216354"/>
    </source>
</evidence>
<sequence>MFGAIAVLAVAVTFSSVAYNRMRADVAPPVIACAAVNQSGKAVEYRFEEKDTPLTAAAGQAGVATGDSACRYGARDAAAPIALQWRAAGATDWRTATLNAVRPDGATLLLVRFTEDGRAQARYADADEAPNGRAELDAGVWNRGDWAKG</sequence>
<reference evidence="2 3" key="2">
    <citation type="submission" date="2017-05" db="EMBL/GenBank/DDBJ databases">
        <title>Complete and WGS of Bordetella genogroups.</title>
        <authorList>
            <person name="Spilker T."/>
            <person name="Lipuma J."/>
        </authorList>
    </citation>
    <scope>NUCLEOTIDE SEQUENCE [LARGE SCALE GENOMIC DNA]</scope>
    <source>
        <strain evidence="2 3">AU9795</strain>
    </source>
</reference>
<dbReference type="Proteomes" id="UP000216354">
    <property type="component" value="Unassembled WGS sequence"/>
</dbReference>
<keyword evidence="3" id="KW-1185">Reference proteome</keyword>
<protein>
    <submittedName>
        <fullName evidence="1">Uncharacterized protein</fullName>
    </submittedName>
</protein>
<evidence type="ECO:0000313" key="1">
    <source>
        <dbReference type="EMBL" id="OZI28832.1"/>
    </source>
</evidence>
<gene>
    <name evidence="2" type="ORF">CAL27_00290</name>
    <name evidence="1" type="ORF">CEG14_23135</name>
</gene>
<dbReference type="EMBL" id="NEVL01000006">
    <property type="protein sequence ID" value="OZI28832.1"/>
    <property type="molecule type" value="Genomic_DNA"/>
</dbReference>
<evidence type="ECO:0000313" key="4">
    <source>
        <dbReference type="Proteomes" id="UP000217005"/>
    </source>
</evidence>
<evidence type="ECO:0000313" key="2">
    <source>
        <dbReference type="EMBL" id="OZI67946.1"/>
    </source>
</evidence>
<dbReference type="AlphaFoldDB" id="A0A261RVY8"/>
<dbReference type="Proteomes" id="UP000217005">
    <property type="component" value="Unassembled WGS sequence"/>
</dbReference>
<dbReference type="EMBL" id="NEVR01000001">
    <property type="protein sequence ID" value="OZI67946.1"/>
    <property type="molecule type" value="Genomic_DNA"/>
</dbReference>
<accession>A0A261RVY8</accession>
<proteinExistence type="predicted"/>
<name>A0A261RVY8_9BORD</name>
<reference evidence="1 4" key="1">
    <citation type="submission" date="2017-05" db="EMBL/GenBank/DDBJ databases">
        <title>Complete and WGS of Bordetella genogroups.</title>
        <authorList>
            <person name="Spilker T."/>
            <person name="LiPuma J."/>
        </authorList>
    </citation>
    <scope>NUCLEOTIDE SEQUENCE [LARGE SCALE GENOMIC DNA]</scope>
    <source>
        <strain evidence="1 4">AU17610</strain>
    </source>
</reference>
<organism evidence="1 4">
    <name type="scientific">Bordetella genomosp. 1</name>
    <dbReference type="NCBI Taxonomy" id="1395607"/>
    <lineage>
        <taxon>Bacteria</taxon>
        <taxon>Pseudomonadati</taxon>
        <taxon>Pseudomonadota</taxon>
        <taxon>Betaproteobacteria</taxon>
        <taxon>Burkholderiales</taxon>
        <taxon>Alcaligenaceae</taxon>
        <taxon>Bordetella</taxon>
    </lineage>
</organism>